<name>A0A9N9LUG4_9HELO</name>
<sequence length="131" mass="13777">MSSSQSIPVPQPQPTDSDSVMVEAPDSPPTTTTNNSTMFALPLPSFSGSQTAPHAQANSGATRTSLNGGESSNASASSGGKHNFGLPGSSYQNKKFHEDWVRASENLTDKEWDATQYGDPLMVHNGVVVPK</sequence>
<accession>A0A9N9LUG4</accession>
<reference evidence="2" key="1">
    <citation type="submission" date="2021-07" db="EMBL/GenBank/DDBJ databases">
        <authorList>
            <person name="Durling M."/>
        </authorList>
    </citation>
    <scope>NUCLEOTIDE SEQUENCE</scope>
</reference>
<keyword evidence="3" id="KW-1185">Reference proteome</keyword>
<gene>
    <name evidence="2" type="ORF">HYALB_00012742</name>
</gene>
<comment type="caution">
    <text evidence="2">The sequence shown here is derived from an EMBL/GenBank/DDBJ whole genome shotgun (WGS) entry which is preliminary data.</text>
</comment>
<feature type="region of interest" description="Disordered" evidence="1">
    <location>
        <begin position="1"/>
        <end position="92"/>
    </location>
</feature>
<dbReference type="OrthoDB" id="5377039at2759"/>
<feature type="compositionally biased region" description="Low complexity" evidence="1">
    <location>
        <begin position="65"/>
        <end position="80"/>
    </location>
</feature>
<protein>
    <submittedName>
        <fullName evidence="2">Uncharacterized protein</fullName>
    </submittedName>
</protein>
<evidence type="ECO:0000256" key="1">
    <source>
        <dbReference type="SAM" id="MobiDB-lite"/>
    </source>
</evidence>
<organism evidence="2 3">
    <name type="scientific">Hymenoscyphus albidus</name>
    <dbReference type="NCBI Taxonomy" id="595503"/>
    <lineage>
        <taxon>Eukaryota</taxon>
        <taxon>Fungi</taxon>
        <taxon>Dikarya</taxon>
        <taxon>Ascomycota</taxon>
        <taxon>Pezizomycotina</taxon>
        <taxon>Leotiomycetes</taxon>
        <taxon>Helotiales</taxon>
        <taxon>Helotiaceae</taxon>
        <taxon>Hymenoscyphus</taxon>
    </lineage>
</organism>
<feature type="compositionally biased region" description="Polar residues" evidence="1">
    <location>
        <begin position="46"/>
        <end position="64"/>
    </location>
</feature>
<evidence type="ECO:0000313" key="2">
    <source>
        <dbReference type="EMBL" id="CAG8978757.1"/>
    </source>
</evidence>
<dbReference type="AlphaFoldDB" id="A0A9N9LUG4"/>
<dbReference type="EMBL" id="CAJVRM010000276">
    <property type="protein sequence ID" value="CAG8978757.1"/>
    <property type="molecule type" value="Genomic_DNA"/>
</dbReference>
<proteinExistence type="predicted"/>
<dbReference type="Proteomes" id="UP000701801">
    <property type="component" value="Unassembled WGS sequence"/>
</dbReference>
<evidence type="ECO:0000313" key="3">
    <source>
        <dbReference type="Proteomes" id="UP000701801"/>
    </source>
</evidence>